<reference evidence="2" key="2">
    <citation type="submission" date="2015-01" db="EMBL/GenBank/DDBJ databases">
        <title>Evolutionary Origins and Diversification of the Mycorrhizal Mutualists.</title>
        <authorList>
            <consortium name="DOE Joint Genome Institute"/>
            <consortium name="Mycorrhizal Genomics Consortium"/>
            <person name="Kohler A."/>
            <person name="Kuo A."/>
            <person name="Nagy L.G."/>
            <person name="Floudas D."/>
            <person name="Copeland A."/>
            <person name="Barry K.W."/>
            <person name="Cichocki N."/>
            <person name="Veneault-Fourrey C."/>
            <person name="LaButti K."/>
            <person name="Lindquist E.A."/>
            <person name="Lipzen A."/>
            <person name="Lundell T."/>
            <person name="Morin E."/>
            <person name="Murat C."/>
            <person name="Riley R."/>
            <person name="Ohm R."/>
            <person name="Sun H."/>
            <person name="Tunlid A."/>
            <person name="Henrissat B."/>
            <person name="Grigoriev I.V."/>
            <person name="Hibbett D.S."/>
            <person name="Martin F."/>
        </authorList>
    </citation>
    <scope>NUCLEOTIDE SEQUENCE [LARGE SCALE GENOMIC DNA]</scope>
    <source>
        <strain evidence="2">Foug A</strain>
    </source>
</reference>
<dbReference type="EMBL" id="KN822042">
    <property type="protein sequence ID" value="KIM62540.1"/>
    <property type="molecule type" value="Genomic_DNA"/>
</dbReference>
<dbReference type="HOGENOM" id="CLU_1741662_0_0_1"/>
<dbReference type="AlphaFoldDB" id="A0A0C3DPI5"/>
<evidence type="ECO:0000313" key="1">
    <source>
        <dbReference type="EMBL" id="KIM62540.1"/>
    </source>
</evidence>
<organism evidence="1 2">
    <name type="scientific">Scleroderma citrinum Foug A</name>
    <dbReference type="NCBI Taxonomy" id="1036808"/>
    <lineage>
        <taxon>Eukaryota</taxon>
        <taxon>Fungi</taxon>
        <taxon>Dikarya</taxon>
        <taxon>Basidiomycota</taxon>
        <taxon>Agaricomycotina</taxon>
        <taxon>Agaricomycetes</taxon>
        <taxon>Agaricomycetidae</taxon>
        <taxon>Boletales</taxon>
        <taxon>Sclerodermatineae</taxon>
        <taxon>Sclerodermataceae</taxon>
        <taxon>Scleroderma</taxon>
    </lineage>
</organism>
<accession>A0A0C3DPI5</accession>
<keyword evidence="2" id="KW-1185">Reference proteome</keyword>
<name>A0A0C3DPI5_9AGAM</name>
<reference evidence="1 2" key="1">
    <citation type="submission" date="2014-04" db="EMBL/GenBank/DDBJ databases">
        <authorList>
            <consortium name="DOE Joint Genome Institute"/>
            <person name="Kuo A."/>
            <person name="Kohler A."/>
            <person name="Nagy L.G."/>
            <person name="Floudas D."/>
            <person name="Copeland A."/>
            <person name="Barry K.W."/>
            <person name="Cichocki N."/>
            <person name="Veneault-Fourrey C."/>
            <person name="LaButti K."/>
            <person name="Lindquist E.A."/>
            <person name="Lipzen A."/>
            <person name="Lundell T."/>
            <person name="Morin E."/>
            <person name="Murat C."/>
            <person name="Sun H."/>
            <person name="Tunlid A."/>
            <person name="Henrissat B."/>
            <person name="Grigoriev I.V."/>
            <person name="Hibbett D.S."/>
            <person name="Martin F."/>
            <person name="Nordberg H.P."/>
            <person name="Cantor M.N."/>
            <person name="Hua S.X."/>
        </authorList>
    </citation>
    <scope>NUCLEOTIDE SEQUENCE [LARGE SCALE GENOMIC DNA]</scope>
    <source>
        <strain evidence="1 2">Foug A</strain>
    </source>
</reference>
<dbReference type="Proteomes" id="UP000053989">
    <property type="component" value="Unassembled WGS sequence"/>
</dbReference>
<evidence type="ECO:0000313" key="2">
    <source>
        <dbReference type="Proteomes" id="UP000053989"/>
    </source>
</evidence>
<proteinExistence type="predicted"/>
<dbReference type="InParanoid" id="A0A0C3DPI5"/>
<protein>
    <submittedName>
        <fullName evidence="1">Uncharacterized protein</fullName>
    </submittedName>
</protein>
<sequence>MKLLSFIFSSSSQYGTPSNQAFFLRISGHPLNWSICAISPTICLLLFRRRPSSVLDLRLFPCLCSLSHPNFKTPPDPDPPRHVLALVFNKPTLRRPRPALGCHHMDFYGATHPPVDVARSLPPRLLIATLRFHVHDDDGDDVRCCSSAPR</sequence>
<gene>
    <name evidence="1" type="ORF">SCLCIDRAFT_1215148</name>
</gene>